<feature type="coiled-coil region" evidence="1">
    <location>
        <begin position="123"/>
        <end position="168"/>
    </location>
</feature>
<gene>
    <name evidence="2" type="ORF">BEU04_03645</name>
</gene>
<organism evidence="2 3">
    <name type="scientific">Marine Group III euryarchaeote CG-Bathy1</name>
    <dbReference type="NCBI Taxonomy" id="1889001"/>
    <lineage>
        <taxon>Archaea</taxon>
        <taxon>Methanobacteriati</taxon>
        <taxon>Thermoplasmatota</taxon>
        <taxon>Thermoplasmata</taxon>
        <taxon>Candidatus Thermoprofundales</taxon>
    </lineage>
</organism>
<proteinExistence type="predicted"/>
<dbReference type="EMBL" id="MIYU01000022">
    <property type="protein sequence ID" value="OIR13666.1"/>
    <property type="molecule type" value="Genomic_DNA"/>
</dbReference>
<dbReference type="Proteomes" id="UP000183815">
    <property type="component" value="Unassembled WGS sequence"/>
</dbReference>
<protein>
    <recommendedName>
        <fullName evidence="4">DNA replication complex GINS family protein</fullName>
    </recommendedName>
</protein>
<sequence>MAKKELTLRELKVQAISERKEGRLIELPEKFFEKLHNLEKMLLELLEEHGNDAERKDRVNDDLRKLMDLKIDLIKRREMKLADLAVEIVNKQNPGENAVDDSEKEFLKEMCKIIEKHRNEMIRNELSVEKEKVVEEVEEKVEEVEEKVEEVEEKVEEVKEEVEDYLLVKVTDSIPTFIGMDSKSYTLEKNDILHLPKYNARLLMDAGKIERME</sequence>
<evidence type="ECO:0000313" key="2">
    <source>
        <dbReference type="EMBL" id="OIR13666.1"/>
    </source>
</evidence>
<evidence type="ECO:0000313" key="3">
    <source>
        <dbReference type="Proteomes" id="UP000183815"/>
    </source>
</evidence>
<accession>A0A1J5SYK0</accession>
<name>A0A1J5SYK0_9ARCH</name>
<comment type="caution">
    <text evidence="2">The sequence shown here is derived from an EMBL/GenBank/DDBJ whole genome shotgun (WGS) entry which is preliminary data.</text>
</comment>
<keyword evidence="1" id="KW-0175">Coiled coil</keyword>
<evidence type="ECO:0008006" key="4">
    <source>
        <dbReference type="Google" id="ProtNLM"/>
    </source>
</evidence>
<reference evidence="2 3" key="1">
    <citation type="submission" date="2016-08" db="EMBL/GenBank/DDBJ databases">
        <title>New Insights into Marine Group III Euryarchaeota, from dark to light.</title>
        <authorList>
            <person name="Haro-Moreno J.M."/>
            <person name="Rodriguez-Valera F."/>
            <person name="Lopez-Garcia P."/>
            <person name="Moreira D."/>
            <person name="Martin-Cuadrado A.B."/>
        </authorList>
    </citation>
    <scope>NUCLEOTIDE SEQUENCE [LARGE SCALE GENOMIC DNA]</scope>
    <source>
        <strain evidence="2">CG-Bathy1</strain>
    </source>
</reference>
<dbReference type="AlphaFoldDB" id="A0A1J5SYK0"/>
<evidence type="ECO:0000256" key="1">
    <source>
        <dbReference type="SAM" id="Coils"/>
    </source>
</evidence>
<dbReference type="Gene3D" id="3.40.5.50">
    <property type="match status" value="1"/>
</dbReference>